<dbReference type="OrthoDB" id="4849731at2759"/>
<gene>
    <name evidence="4" type="ORF">CTHT_0065890</name>
</gene>
<feature type="compositionally biased region" description="Pro residues" evidence="1">
    <location>
        <begin position="278"/>
        <end position="287"/>
    </location>
</feature>
<dbReference type="RefSeq" id="XP_006696888.1">
    <property type="nucleotide sequence ID" value="XM_006696825.1"/>
</dbReference>
<evidence type="ECO:0000313" key="5">
    <source>
        <dbReference type="Proteomes" id="UP000008066"/>
    </source>
</evidence>
<keyword evidence="5" id="KW-1185">Reference proteome</keyword>
<feature type="signal peptide" evidence="3">
    <location>
        <begin position="1"/>
        <end position="19"/>
    </location>
</feature>
<feature type="compositionally biased region" description="Low complexity" evidence="1">
    <location>
        <begin position="342"/>
        <end position="359"/>
    </location>
</feature>
<dbReference type="AlphaFoldDB" id="G0SGD1"/>
<feature type="region of interest" description="Disordered" evidence="1">
    <location>
        <begin position="259"/>
        <end position="359"/>
    </location>
</feature>
<feature type="transmembrane region" description="Helical" evidence="2">
    <location>
        <begin position="231"/>
        <end position="253"/>
    </location>
</feature>
<proteinExistence type="predicted"/>
<dbReference type="HOGENOM" id="CLU_047791_0_0_1"/>
<reference evidence="4 5" key="1">
    <citation type="journal article" date="2011" name="Cell">
        <title>Insight into structure and assembly of the nuclear pore complex by utilizing the genome of a eukaryotic thermophile.</title>
        <authorList>
            <person name="Amlacher S."/>
            <person name="Sarges P."/>
            <person name="Flemming D."/>
            <person name="van Noort V."/>
            <person name="Kunze R."/>
            <person name="Devos D.P."/>
            <person name="Arumugam M."/>
            <person name="Bork P."/>
            <person name="Hurt E."/>
        </authorList>
    </citation>
    <scope>NUCLEOTIDE SEQUENCE [LARGE SCALE GENOMIC DNA]</scope>
    <source>
        <strain evidence="5">DSM 1495 / CBS 144.50 / IMI 039719</strain>
    </source>
</reference>
<feature type="compositionally biased region" description="Polar residues" evidence="1">
    <location>
        <begin position="290"/>
        <end position="309"/>
    </location>
</feature>
<protein>
    <submittedName>
        <fullName evidence="4">Uncharacterized protein</fullName>
    </submittedName>
</protein>
<evidence type="ECO:0000256" key="3">
    <source>
        <dbReference type="SAM" id="SignalP"/>
    </source>
</evidence>
<dbReference type="EMBL" id="GL988047">
    <property type="protein sequence ID" value="EGS17270.1"/>
    <property type="molecule type" value="Genomic_DNA"/>
</dbReference>
<evidence type="ECO:0000313" key="4">
    <source>
        <dbReference type="EMBL" id="EGS17270.1"/>
    </source>
</evidence>
<dbReference type="KEGG" id="cthr:CTHT_0065890"/>
<feature type="chain" id="PRO_5003409216" evidence="3">
    <location>
        <begin position="20"/>
        <end position="467"/>
    </location>
</feature>
<dbReference type="GeneID" id="18260627"/>
<dbReference type="STRING" id="759272.G0SGD1"/>
<keyword evidence="2" id="KW-0812">Transmembrane</keyword>
<feature type="compositionally biased region" description="Low complexity" evidence="1">
    <location>
        <begin position="318"/>
        <end position="327"/>
    </location>
</feature>
<dbReference type="eggNOG" id="ENOG502QRH7">
    <property type="taxonomic scope" value="Eukaryota"/>
</dbReference>
<dbReference type="Proteomes" id="UP000008066">
    <property type="component" value="Unassembled WGS sequence"/>
</dbReference>
<accession>G0SGD1</accession>
<name>G0SGD1_CHATD</name>
<evidence type="ECO:0000256" key="2">
    <source>
        <dbReference type="SAM" id="Phobius"/>
    </source>
</evidence>
<organism evidence="5">
    <name type="scientific">Chaetomium thermophilum (strain DSM 1495 / CBS 144.50 / IMI 039719)</name>
    <name type="common">Thermochaetoides thermophila</name>
    <dbReference type="NCBI Taxonomy" id="759272"/>
    <lineage>
        <taxon>Eukaryota</taxon>
        <taxon>Fungi</taxon>
        <taxon>Dikarya</taxon>
        <taxon>Ascomycota</taxon>
        <taxon>Pezizomycotina</taxon>
        <taxon>Sordariomycetes</taxon>
        <taxon>Sordariomycetidae</taxon>
        <taxon>Sordariales</taxon>
        <taxon>Chaetomiaceae</taxon>
        <taxon>Thermochaetoides</taxon>
    </lineage>
</organism>
<keyword evidence="2" id="KW-1133">Transmembrane helix</keyword>
<sequence>MKASLGLVALSSVLGVVDAQLVWWHRDDEQTYHPPQQTEQPLKELLQNAFDPMPTPPPKASILQARAEPNNTCGFMRGDPDSALYCARTEFCAYHASLSHYYLGCCNDDGLSCGLWTTCLDSTESSRFTLDGTTMLCDDPEFPYCYTHIYRDPVWTGFTVLGCGVRRGRGDIYYTPLRVTDSSRSVIYTTSTTSRSSSSRSTSDPIFSSSSTDPIPPPTPPPEPEENNTGAIIGGVVGGVAALGLIGLVAVIFMRRKKHDDNQPSPPAVPVVLQQPNQPSPPAPAPTNPHMSQVYSIPSTSPAQSSFDPRQSMAAGQTGISPMGSPSPISPTPPSAAFGTLQTTPSPQSSEQQQQQQWMQTGNVLPHTNPAYASAGFNMYSDPHAPQLLQPQLAGYGQPVPQQQSVNYGIAAVSGQQEPKQYTAWQSGPVELPTQNYRYDTSGVNELHGSETFGEGAAGRGNVARHA</sequence>
<feature type="compositionally biased region" description="Low complexity" evidence="1">
    <location>
        <begin position="189"/>
        <end position="213"/>
    </location>
</feature>
<feature type="region of interest" description="Disordered" evidence="1">
    <location>
        <begin position="189"/>
        <end position="231"/>
    </location>
</feature>
<evidence type="ECO:0000256" key="1">
    <source>
        <dbReference type="SAM" id="MobiDB-lite"/>
    </source>
</evidence>
<dbReference type="OMA" id="ICCWEAN"/>
<keyword evidence="2" id="KW-0472">Membrane</keyword>
<keyword evidence="3" id="KW-0732">Signal</keyword>